<protein>
    <recommendedName>
        <fullName evidence="2">Smr domain-containing protein</fullName>
    </recommendedName>
</protein>
<reference evidence="3 4" key="1">
    <citation type="submission" date="2019-07" db="EMBL/GenBank/DDBJ databases">
        <title>Genome sequencing for Ferrovibrio sp. K5.</title>
        <authorList>
            <person name="Park S.-J."/>
        </authorList>
    </citation>
    <scope>NUCLEOTIDE SEQUENCE [LARGE SCALE GENOMIC DNA]</scope>
    <source>
        <strain evidence="3 4">K5</strain>
    </source>
</reference>
<evidence type="ECO:0000259" key="2">
    <source>
        <dbReference type="PROSITE" id="PS50828"/>
    </source>
</evidence>
<keyword evidence="4" id="KW-1185">Reference proteome</keyword>
<dbReference type="EMBL" id="CP041636">
    <property type="protein sequence ID" value="QDO96902.1"/>
    <property type="molecule type" value="Genomic_DNA"/>
</dbReference>
<feature type="domain" description="Smr" evidence="2">
    <location>
        <begin position="117"/>
        <end position="210"/>
    </location>
</feature>
<evidence type="ECO:0000313" key="3">
    <source>
        <dbReference type="EMBL" id="QDO96902.1"/>
    </source>
</evidence>
<dbReference type="SUPFAM" id="SSF160443">
    <property type="entry name" value="SMR domain-like"/>
    <property type="match status" value="1"/>
</dbReference>
<gene>
    <name evidence="3" type="ORF">FNB15_06255</name>
</gene>
<dbReference type="PANTHER" id="PTHR35562:SF2">
    <property type="entry name" value="DNA ENDONUCLEASE SMRA-RELATED"/>
    <property type="match status" value="1"/>
</dbReference>
<evidence type="ECO:0000313" key="4">
    <source>
        <dbReference type="Proteomes" id="UP000317496"/>
    </source>
</evidence>
<dbReference type="Gene3D" id="3.30.1370.110">
    <property type="match status" value="1"/>
</dbReference>
<accession>A0A516GZH0</accession>
<evidence type="ECO:0000256" key="1">
    <source>
        <dbReference type="SAM" id="MobiDB-lite"/>
    </source>
</evidence>
<dbReference type="InterPro" id="IPR002625">
    <property type="entry name" value="Smr_dom"/>
</dbReference>
<proteinExistence type="predicted"/>
<dbReference type="Pfam" id="PF01713">
    <property type="entry name" value="Smr"/>
    <property type="match status" value="1"/>
</dbReference>
<name>A0A516GZH0_9PROT</name>
<sequence>MDRGGFISYSSRMAPRKSSVKPTPLIPDQEVWQQVVQSARPLKKPANVVPQPLAPLPKVYRPEGVGAAAYAKAEAKQKAPLPAHGISGRHNEKPALQMDKRLRQRFERGELPVEARIDLHGMTLANAERALSKFLRDGVAQQKRCLLVITGKGSVRAKDDEIGTLQKGRGVLRAWLPEYLKRGPWRDQILGLAPARPDMGGAGAFYVLLRRQRDEAPVKTHR</sequence>
<dbReference type="PANTHER" id="PTHR35562">
    <property type="entry name" value="DNA ENDONUCLEASE SMRA-RELATED"/>
    <property type="match status" value="1"/>
</dbReference>
<dbReference type="SMART" id="SM00463">
    <property type="entry name" value="SMR"/>
    <property type="match status" value="1"/>
</dbReference>
<dbReference type="OrthoDB" id="7165597at2"/>
<dbReference type="Proteomes" id="UP000317496">
    <property type="component" value="Chromosome"/>
</dbReference>
<feature type="region of interest" description="Disordered" evidence="1">
    <location>
        <begin position="1"/>
        <end position="25"/>
    </location>
</feature>
<organism evidence="3 4">
    <name type="scientific">Ferrovibrio terrae</name>
    <dbReference type="NCBI Taxonomy" id="2594003"/>
    <lineage>
        <taxon>Bacteria</taxon>
        <taxon>Pseudomonadati</taxon>
        <taxon>Pseudomonadota</taxon>
        <taxon>Alphaproteobacteria</taxon>
        <taxon>Rhodospirillales</taxon>
        <taxon>Rhodospirillaceae</taxon>
        <taxon>Ferrovibrio</taxon>
    </lineage>
</organism>
<dbReference type="AlphaFoldDB" id="A0A516GZH0"/>
<dbReference type="InterPro" id="IPR036063">
    <property type="entry name" value="Smr_dom_sf"/>
</dbReference>
<dbReference type="KEGG" id="fer:FNB15_06255"/>
<dbReference type="PROSITE" id="PS50828">
    <property type="entry name" value="SMR"/>
    <property type="match status" value="1"/>
</dbReference>